<proteinExistence type="predicted"/>
<dbReference type="EMBL" id="CP037940">
    <property type="protein sequence ID" value="QBO35394.1"/>
    <property type="molecule type" value="Genomic_DNA"/>
</dbReference>
<accession>A0A4P6YRV6</accession>
<sequence>MTKYRKTALIEAEQFDGSGAMIEKYGIVSIFPEGQAIPTLEGAMMLKVNDWIATGVNGEHWAIADDIFRRTYEVAK</sequence>
<reference evidence="2" key="1">
    <citation type="submission" date="2019-03" db="EMBL/GenBank/DDBJ databases">
        <title>Weissella sp. 26KH-42 Genome sequencing.</title>
        <authorList>
            <person name="Heo J."/>
            <person name="Kim S.-J."/>
            <person name="Kim J.-S."/>
            <person name="Hong S.-B."/>
            <person name="Kwon S.-W."/>
        </authorList>
    </citation>
    <scope>NUCLEOTIDE SEQUENCE [LARGE SCALE GENOMIC DNA]</scope>
    <source>
        <strain evidence="2">26KH-42</strain>
    </source>
</reference>
<keyword evidence="2" id="KW-1185">Reference proteome</keyword>
<evidence type="ECO:0000313" key="2">
    <source>
        <dbReference type="Proteomes" id="UP000292886"/>
    </source>
</evidence>
<dbReference type="OrthoDB" id="121684at2"/>
<evidence type="ECO:0000313" key="1">
    <source>
        <dbReference type="EMBL" id="QBO35394.1"/>
    </source>
</evidence>
<dbReference type="Proteomes" id="UP000292886">
    <property type="component" value="Chromosome"/>
</dbReference>
<dbReference type="RefSeq" id="WP_133362474.1">
    <property type="nucleotide sequence ID" value="NZ_CP037940.1"/>
</dbReference>
<name>A0A4P6YRV6_9LACO</name>
<gene>
    <name evidence="1" type="ORF">EQG49_02395</name>
</gene>
<organism evidence="1 2">
    <name type="scientific">Periweissella cryptocerci</name>
    <dbReference type="NCBI Taxonomy" id="2506420"/>
    <lineage>
        <taxon>Bacteria</taxon>
        <taxon>Bacillati</taxon>
        <taxon>Bacillota</taxon>
        <taxon>Bacilli</taxon>
        <taxon>Lactobacillales</taxon>
        <taxon>Lactobacillaceae</taxon>
        <taxon>Periweissella</taxon>
    </lineage>
</organism>
<dbReference type="KEGG" id="wei:EQG49_02395"/>
<protein>
    <submittedName>
        <fullName evidence="1">Uncharacterized protein</fullName>
    </submittedName>
</protein>
<dbReference type="AlphaFoldDB" id="A0A4P6YRV6"/>